<evidence type="ECO:0000256" key="1">
    <source>
        <dbReference type="SAM" id="MobiDB-lite"/>
    </source>
</evidence>
<evidence type="ECO:0000313" key="2">
    <source>
        <dbReference type="EMBL" id="KAH3792065.1"/>
    </source>
</evidence>
<sequence length="81" mass="9186">MTDQLQNFTHSQSESESCNKESGWRIKDGVFFTQSSSKYDRNLDRSLPSTPCEGPHWDFDSSLESGVEKVPQFLQPAGTDR</sequence>
<keyword evidence="3" id="KW-1185">Reference proteome</keyword>
<gene>
    <name evidence="2" type="ORF">DPMN_145555</name>
</gene>
<feature type="region of interest" description="Disordered" evidence="1">
    <location>
        <begin position="1"/>
        <end position="21"/>
    </location>
</feature>
<proteinExistence type="predicted"/>
<dbReference type="AlphaFoldDB" id="A0A9D4IYX7"/>
<dbReference type="Proteomes" id="UP000828390">
    <property type="component" value="Unassembled WGS sequence"/>
</dbReference>
<accession>A0A9D4IYX7</accession>
<organism evidence="2 3">
    <name type="scientific">Dreissena polymorpha</name>
    <name type="common">Zebra mussel</name>
    <name type="synonym">Mytilus polymorpha</name>
    <dbReference type="NCBI Taxonomy" id="45954"/>
    <lineage>
        <taxon>Eukaryota</taxon>
        <taxon>Metazoa</taxon>
        <taxon>Spiralia</taxon>
        <taxon>Lophotrochozoa</taxon>
        <taxon>Mollusca</taxon>
        <taxon>Bivalvia</taxon>
        <taxon>Autobranchia</taxon>
        <taxon>Heteroconchia</taxon>
        <taxon>Euheterodonta</taxon>
        <taxon>Imparidentia</taxon>
        <taxon>Neoheterodontei</taxon>
        <taxon>Myida</taxon>
        <taxon>Dreissenoidea</taxon>
        <taxon>Dreissenidae</taxon>
        <taxon>Dreissena</taxon>
    </lineage>
</organism>
<feature type="compositionally biased region" description="Polar residues" evidence="1">
    <location>
        <begin position="1"/>
        <end position="16"/>
    </location>
</feature>
<dbReference type="EMBL" id="JAIWYP010000007">
    <property type="protein sequence ID" value="KAH3792065.1"/>
    <property type="molecule type" value="Genomic_DNA"/>
</dbReference>
<reference evidence="2" key="1">
    <citation type="journal article" date="2019" name="bioRxiv">
        <title>The Genome of the Zebra Mussel, Dreissena polymorpha: A Resource for Invasive Species Research.</title>
        <authorList>
            <person name="McCartney M.A."/>
            <person name="Auch B."/>
            <person name="Kono T."/>
            <person name="Mallez S."/>
            <person name="Zhang Y."/>
            <person name="Obille A."/>
            <person name="Becker A."/>
            <person name="Abrahante J.E."/>
            <person name="Garbe J."/>
            <person name="Badalamenti J.P."/>
            <person name="Herman A."/>
            <person name="Mangelson H."/>
            <person name="Liachko I."/>
            <person name="Sullivan S."/>
            <person name="Sone E.D."/>
            <person name="Koren S."/>
            <person name="Silverstein K.A.T."/>
            <person name="Beckman K.B."/>
            <person name="Gohl D.M."/>
        </authorList>
    </citation>
    <scope>NUCLEOTIDE SEQUENCE</scope>
    <source>
        <strain evidence="2">Duluth1</strain>
        <tissue evidence="2">Whole animal</tissue>
    </source>
</reference>
<comment type="caution">
    <text evidence="2">The sequence shown here is derived from an EMBL/GenBank/DDBJ whole genome shotgun (WGS) entry which is preliminary data.</text>
</comment>
<protein>
    <submittedName>
        <fullName evidence="2">Uncharacterized protein</fullName>
    </submittedName>
</protein>
<name>A0A9D4IYX7_DREPO</name>
<reference evidence="2" key="2">
    <citation type="submission" date="2020-11" db="EMBL/GenBank/DDBJ databases">
        <authorList>
            <person name="McCartney M.A."/>
            <person name="Auch B."/>
            <person name="Kono T."/>
            <person name="Mallez S."/>
            <person name="Becker A."/>
            <person name="Gohl D.M."/>
            <person name="Silverstein K.A.T."/>
            <person name="Koren S."/>
            <person name="Bechman K.B."/>
            <person name="Herman A."/>
            <person name="Abrahante J.E."/>
            <person name="Garbe J."/>
        </authorList>
    </citation>
    <scope>NUCLEOTIDE SEQUENCE</scope>
    <source>
        <strain evidence="2">Duluth1</strain>
        <tissue evidence="2">Whole animal</tissue>
    </source>
</reference>
<evidence type="ECO:0000313" key="3">
    <source>
        <dbReference type="Proteomes" id="UP000828390"/>
    </source>
</evidence>